<name>A0AAE0J380_9PEZI</name>
<reference evidence="2" key="1">
    <citation type="journal article" date="2023" name="Mol. Phylogenet. Evol.">
        <title>Genome-scale phylogeny and comparative genomics of the fungal order Sordariales.</title>
        <authorList>
            <person name="Hensen N."/>
            <person name="Bonometti L."/>
            <person name="Westerberg I."/>
            <person name="Brannstrom I.O."/>
            <person name="Guillou S."/>
            <person name="Cros-Aarteil S."/>
            <person name="Calhoun S."/>
            <person name="Haridas S."/>
            <person name="Kuo A."/>
            <person name="Mondo S."/>
            <person name="Pangilinan J."/>
            <person name="Riley R."/>
            <person name="LaButti K."/>
            <person name="Andreopoulos B."/>
            <person name="Lipzen A."/>
            <person name="Chen C."/>
            <person name="Yan M."/>
            <person name="Daum C."/>
            <person name="Ng V."/>
            <person name="Clum A."/>
            <person name="Steindorff A."/>
            <person name="Ohm R.A."/>
            <person name="Martin F."/>
            <person name="Silar P."/>
            <person name="Natvig D.O."/>
            <person name="Lalanne C."/>
            <person name="Gautier V."/>
            <person name="Ament-Velasquez S.L."/>
            <person name="Kruys A."/>
            <person name="Hutchinson M.I."/>
            <person name="Powell A.J."/>
            <person name="Barry K."/>
            <person name="Miller A.N."/>
            <person name="Grigoriev I.V."/>
            <person name="Debuchy R."/>
            <person name="Gladieux P."/>
            <person name="Hiltunen Thoren M."/>
            <person name="Johannesson H."/>
        </authorList>
    </citation>
    <scope>NUCLEOTIDE SEQUENCE</scope>
    <source>
        <strain evidence="2">SMH4131-1</strain>
    </source>
</reference>
<dbReference type="EMBL" id="JAUEPO010000001">
    <property type="protein sequence ID" value="KAK3336074.1"/>
    <property type="molecule type" value="Genomic_DNA"/>
</dbReference>
<keyword evidence="3" id="KW-1185">Reference proteome</keyword>
<dbReference type="AlphaFoldDB" id="A0AAE0J380"/>
<feature type="region of interest" description="Disordered" evidence="1">
    <location>
        <begin position="39"/>
        <end position="66"/>
    </location>
</feature>
<protein>
    <submittedName>
        <fullName evidence="2">Uncharacterized protein</fullName>
    </submittedName>
</protein>
<reference evidence="2" key="2">
    <citation type="submission" date="2023-06" db="EMBL/GenBank/DDBJ databases">
        <authorList>
            <consortium name="Lawrence Berkeley National Laboratory"/>
            <person name="Haridas S."/>
            <person name="Hensen N."/>
            <person name="Bonometti L."/>
            <person name="Westerberg I."/>
            <person name="Brannstrom I.O."/>
            <person name="Guillou S."/>
            <person name="Cros-Aarteil S."/>
            <person name="Calhoun S."/>
            <person name="Kuo A."/>
            <person name="Mondo S."/>
            <person name="Pangilinan J."/>
            <person name="Riley R."/>
            <person name="Labutti K."/>
            <person name="Andreopoulos B."/>
            <person name="Lipzen A."/>
            <person name="Chen C."/>
            <person name="Yanf M."/>
            <person name="Daum C."/>
            <person name="Ng V."/>
            <person name="Clum A."/>
            <person name="Steindorff A."/>
            <person name="Ohm R."/>
            <person name="Martin F."/>
            <person name="Silar P."/>
            <person name="Natvig D."/>
            <person name="Lalanne C."/>
            <person name="Gautier V."/>
            <person name="Ament-Velasquez S.L."/>
            <person name="Kruys A."/>
            <person name="Hutchinson M.I."/>
            <person name="Powell A.J."/>
            <person name="Barry K."/>
            <person name="Miller A.N."/>
            <person name="Grigoriev I.V."/>
            <person name="Debuchy R."/>
            <person name="Gladieux P."/>
            <person name="Thoren M.H."/>
            <person name="Johannesson H."/>
        </authorList>
    </citation>
    <scope>NUCLEOTIDE SEQUENCE</scope>
    <source>
        <strain evidence="2">SMH4131-1</strain>
    </source>
</reference>
<dbReference type="Proteomes" id="UP001286456">
    <property type="component" value="Unassembled WGS sequence"/>
</dbReference>
<sequence length="95" mass="10644">MGLQTGSRPSRVLLLHSLWRSLSGPPLRWPALRCAARKNAQDRKTTRTTHLAAGHHHHTLSDPWNTSRGGVDCEWHERSLNVGTGRDQITSIVCM</sequence>
<proteinExistence type="predicted"/>
<evidence type="ECO:0000313" key="2">
    <source>
        <dbReference type="EMBL" id="KAK3336074.1"/>
    </source>
</evidence>
<evidence type="ECO:0000313" key="3">
    <source>
        <dbReference type="Proteomes" id="UP001286456"/>
    </source>
</evidence>
<evidence type="ECO:0000256" key="1">
    <source>
        <dbReference type="SAM" id="MobiDB-lite"/>
    </source>
</evidence>
<organism evidence="2 3">
    <name type="scientific">Cercophora scortea</name>
    <dbReference type="NCBI Taxonomy" id="314031"/>
    <lineage>
        <taxon>Eukaryota</taxon>
        <taxon>Fungi</taxon>
        <taxon>Dikarya</taxon>
        <taxon>Ascomycota</taxon>
        <taxon>Pezizomycotina</taxon>
        <taxon>Sordariomycetes</taxon>
        <taxon>Sordariomycetidae</taxon>
        <taxon>Sordariales</taxon>
        <taxon>Lasiosphaeriaceae</taxon>
        <taxon>Cercophora</taxon>
    </lineage>
</organism>
<comment type="caution">
    <text evidence="2">The sequence shown here is derived from an EMBL/GenBank/DDBJ whole genome shotgun (WGS) entry which is preliminary data.</text>
</comment>
<gene>
    <name evidence="2" type="ORF">B0T19DRAFT_408447</name>
</gene>
<accession>A0AAE0J380</accession>